<evidence type="ECO:0000313" key="6">
    <source>
        <dbReference type="EMBL" id="CAG2249329.1"/>
    </source>
</evidence>
<dbReference type="Pfam" id="PF04500">
    <property type="entry name" value="FLYWCH"/>
    <property type="match status" value="1"/>
</dbReference>
<keyword evidence="3" id="KW-0862">Zinc</keyword>
<evidence type="ECO:0000256" key="2">
    <source>
        <dbReference type="ARBA" id="ARBA00022771"/>
    </source>
</evidence>
<feature type="region of interest" description="Disordered" evidence="4">
    <location>
        <begin position="231"/>
        <end position="301"/>
    </location>
</feature>
<dbReference type="Proteomes" id="UP000683360">
    <property type="component" value="Unassembled WGS sequence"/>
</dbReference>
<evidence type="ECO:0000259" key="5">
    <source>
        <dbReference type="Pfam" id="PF04500"/>
    </source>
</evidence>
<evidence type="ECO:0000256" key="3">
    <source>
        <dbReference type="ARBA" id="ARBA00022833"/>
    </source>
</evidence>
<protein>
    <recommendedName>
        <fullName evidence="5">FLYWCH-type domain-containing protein</fullName>
    </recommendedName>
</protein>
<evidence type="ECO:0000256" key="1">
    <source>
        <dbReference type="ARBA" id="ARBA00022723"/>
    </source>
</evidence>
<keyword evidence="7" id="KW-1185">Reference proteome</keyword>
<dbReference type="InterPro" id="IPR007588">
    <property type="entry name" value="Znf_FLYWCH"/>
</dbReference>
<dbReference type="AlphaFoldDB" id="A0A8S3UTN0"/>
<proteinExistence type="predicted"/>
<evidence type="ECO:0000313" key="7">
    <source>
        <dbReference type="Proteomes" id="UP000683360"/>
    </source>
</evidence>
<reference evidence="6" key="1">
    <citation type="submission" date="2021-03" db="EMBL/GenBank/DDBJ databases">
        <authorList>
            <person name="Bekaert M."/>
        </authorList>
    </citation>
    <scope>NUCLEOTIDE SEQUENCE</scope>
</reference>
<keyword evidence="1" id="KW-0479">Metal-binding</keyword>
<gene>
    <name evidence="6" type="ORF">MEDL_61170</name>
</gene>
<comment type="caution">
    <text evidence="6">The sequence shown here is derived from an EMBL/GenBank/DDBJ whole genome shotgun (WGS) entry which is preliminary data.</text>
</comment>
<feature type="domain" description="FLYWCH-type" evidence="5">
    <location>
        <begin position="10"/>
        <end position="66"/>
    </location>
</feature>
<evidence type="ECO:0000256" key="4">
    <source>
        <dbReference type="SAM" id="MobiDB-lite"/>
    </source>
</evidence>
<dbReference type="Gene3D" id="2.20.25.240">
    <property type="match status" value="1"/>
</dbReference>
<dbReference type="GO" id="GO:0008270">
    <property type="term" value="F:zinc ion binding"/>
    <property type="evidence" value="ECO:0007669"/>
    <property type="project" value="UniProtKB-KW"/>
</dbReference>
<feature type="compositionally biased region" description="Polar residues" evidence="4">
    <location>
        <begin position="236"/>
        <end position="254"/>
    </location>
</feature>
<organism evidence="6 7">
    <name type="scientific">Mytilus edulis</name>
    <name type="common">Blue mussel</name>
    <dbReference type="NCBI Taxonomy" id="6550"/>
    <lineage>
        <taxon>Eukaryota</taxon>
        <taxon>Metazoa</taxon>
        <taxon>Spiralia</taxon>
        <taxon>Lophotrochozoa</taxon>
        <taxon>Mollusca</taxon>
        <taxon>Bivalvia</taxon>
        <taxon>Autobranchia</taxon>
        <taxon>Pteriomorphia</taxon>
        <taxon>Mytilida</taxon>
        <taxon>Mytiloidea</taxon>
        <taxon>Mytilidae</taxon>
        <taxon>Mytilinae</taxon>
        <taxon>Mytilus</taxon>
    </lineage>
</organism>
<dbReference type="OrthoDB" id="6181988at2759"/>
<keyword evidence="2" id="KW-0863">Zinc-finger</keyword>
<dbReference type="EMBL" id="CAJPWZ010002969">
    <property type="protein sequence ID" value="CAG2249329.1"/>
    <property type="molecule type" value="Genomic_DNA"/>
</dbReference>
<sequence length="754" mass="84474">MANAQLNIQFVENRLGKENLVYNNYKYRVKTKRGDICYWRCVKSDCTATINTLNRIPVTIRDLHNHPSDPVQLNVDQVLKRMKERCLVESTPVPTIYEDELVNLRNRDWDNDSERLVQSMPTFTTCKTSLYTQRSKTIHQLPNSRQEINLEGKWRETTTGDNFLLIDDGDQDRPKKHEKVKCSYAIDFKTGDSKKSSNADVKEKATENKRVIKKLPEREVAVDLDLEVTEHENPYSPHSNGSISPFPTESTESLESGEDECTNTAVPIAISSPSLTQTKDSSSKDDPNDSQSTYEFSGQPLHEETLATSNTSSLNCTDKLNLTYEFSSHGQKDAYPVSKAINLCEPSKTQEKLFPDYSVNCKSKPKRTSKQLVSQEIVKLHQQTSNQKATSPQESTYQLTPLMTHSLPLSNHDSQLDNRCLDALTRLNVRSLLNSMTSFIATEFQTSGNESSVKSKSNSNLQFPNTVISPFCSEPDPTVIPSTSSRFCIVKTSDKETLNVPITHSNTTSGERLLYQQAVTNNIKSTVEPNKALPRSSNCLHITDSTERIHTRKQKTQSKLDDCISSMYQNVTVKQERMTESSSGNSFNSQTSLNMRSNEIKILEKIFPVPSFPNSASANTAVSTTIQVGDRYFKVTASKQKQETKVKTTSFSLEPVSTTITSPLFSKPKLQKSSGTTSIPTLSTPIMSIPNFQLLIPSTYHKSTEPEDHHQSVLQQLLGSVVTKERLSKQPSIIETQLTSPVGATHQVCLNLNN</sequence>
<accession>A0A8S3UTN0</accession>
<name>A0A8S3UTN0_MYTED</name>